<evidence type="ECO:0000313" key="1">
    <source>
        <dbReference type="EMBL" id="MBM6672353.1"/>
    </source>
</evidence>
<dbReference type="SUPFAM" id="SSF51261">
    <property type="entry name" value="Duplicated hybrid motif"/>
    <property type="match status" value="1"/>
</dbReference>
<sequence>MKKSWLLLTLSFCCLSLQAQFHTIAYSKPLYKMQGVVEPTETKCLPGDGEADKLVSFTSMAGKQPDEMRSHWIGCYMSVSYPLKKIIVTSPFGRRKDPFTGKRSNHKGLDLRANSEEVYAMMPGEVIKVSSDKRSGNYIVLRHGDYTVSYCHLSKTLVKKGAQVLPGEVVAISGNTGRSTGPHLHITAKYGKKHIDPAILLQLIKETREEALARLAIG</sequence>
<comment type="caution">
    <text evidence="1">The sequence shown here is derived from an EMBL/GenBank/DDBJ whole genome shotgun (WGS) entry which is preliminary data.</text>
</comment>
<dbReference type="PANTHER" id="PTHR21666">
    <property type="entry name" value="PEPTIDASE-RELATED"/>
    <property type="match status" value="1"/>
</dbReference>
<dbReference type="EMBL" id="JACJJG010000001">
    <property type="protein sequence ID" value="MBM6672353.1"/>
    <property type="molecule type" value="Genomic_DNA"/>
</dbReference>
<dbReference type="Proteomes" id="UP000706891">
    <property type="component" value="Unassembled WGS sequence"/>
</dbReference>
<reference evidence="1" key="2">
    <citation type="journal article" date="2021" name="Sci. Rep.">
        <title>The distribution of antibiotic resistance genes in chicken gut microbiota commensals.</title>
        <authorList>
            <person name="Juricova H."/>
            <person name="Matiasovicova J."/>
            <person name="Kubasova T."/>
            <person name="Cejkova D."/>
            <person name="Rychlik I."/>
        </authorList>
    </citation>
    <scope>NUCLEOTIDE SEQUENCE</scope>
    <source>
        <strain evidence="1">An824</strain>
    </source>
</reference>
<proteinExistence type="predicted"/>
<protein>
    <submittedName>
        <fullName evidence="1">M23 family metallopeptidase</fullName>
    </submittedName>
</protein>
<dbReference type="Gene3D" id="2.70.70.10">
    <property type="entry name" value="Glucose Permease (Domain IIA)"/>
    <property type="match status" value="1"/>
</dbReference>
<gene>
    <name evidence="1" type="ORF">H6A34_00400</name>
</gene>
<reference evidence="1" key="1">
    <citation type="submission" date="2020-08" db="EMBL/GenBank/DDBJ databases">
        <authorList>
            <person name="Cejkova D."/>
            <person name="Kubasova T."/>
            <person name="Jahodarova E."/>
            <person name="Rychlik I."/>
        </authorList>
    </citation>
    <scope>NUCLEOTIDE SEQUENCE</scope>
    <source>
        <strain evidence="1">An824</strain>
    </source>
</reference>
<dbReference type="Pfam" id="PF01551">
    <property type="entry name" value="Peptidase_M23"/>
    <property type="match status" value="1"/>
</dbReference>
<keyword evidence="2" id="KW-1185">Reference proteome</keyword>
<accession>A0A938WQJ3</accession>
<name>A0A938WQJ3_9BACT</name>
<dbReference type="InterPro" id="IPR011055">
    <property type="entry name" value="Dup_hybrid_motif"/>
</dbReference>
<dbReference type="InterPro" id="IPR016047">
    <property type="entry name" value="M23ase_b-sheet_dom"/>
</dbReference>
<dbReference type="CDD" id="cd12797">
    <property type="entry name" value="M23_peptidase"/>
    <property type="match status" value="1"/>
</dbReference>
<evidence type="ECO:0000313" key="2">
    <source>
        <dbReference type="Proteomes" id="UP000706891"/>
    </source>
</evidence>
<dbReference type="GO" id="GO:0004222">
    <property type="term" value="F:metalloendopeptidase activity"/>
    <property type="evidence" value="ECO:0007669"/>
    <property type="project" value="TreeGrafter"/>
</dbReference>
<dbReference type="PANTHER" id="PTHR21666:SF293">
    <property type="entry name" value="SLL1488 PROTEIN"/>
    <property type="match status" value="1"/>
</dbReference>
<dbReference type="InterPro" id="IPR050570">
    <property type="entry name" value="Cell_wall_metabolism_enzyme"/>
</dbReference>
<organism evidence="1 2">
    <name type="scientific">Marseilla massiliensis</name>
    <dbReference type="NCBI Taxonomy" id="1841864"/>
    <lineage>
        <taxon>Bacteria</taxon>
        <taxon>Pseudomonadati</taxon>
        <taxon>Bacteroidota</taxon>
        <taxon>Bacteroidia</taxon>
        <taxon>Bacteroidales</taxon>
        <taxon>Prevotellaceae</taxon>
        <taxon>Marseilla</taxon>
    </lineage>
</organism>